<dbReference type="InterPro" id="IPR025478">
    <property type="entry name" value="COP23"/>
</dbReference>
<feature type="signal peptide" evidence="1">
    <location>
        <begin position="1"/>
        <end position="23"/>
    </location>
</feature>
<dbReference type="RefSeq" id="WP_208340208.1">
    <property type="nucleotide sequence ID" value="NZ_CAWQFN010000620.1"/>
</dbReference>
<dbReference type="Pfam" id="PF14218">
    <property type="entry name" value="COP23"/>
    <property type="match status" value="1"/>
</dbReference>
<proteinExistence type="predicted"/>
<dbReference type="Proteomes" id="UP000667802">
    <property type="component" value="Unassembled WGS sequence"/>
</dbReference>
<evidence type="ECO:0000256" key="1">
    <source>
        <dbReference type="SAM" id="SignalP"/>
    </source>
</evidence>
<reference evidence="3" key="1">
    <citation type="journal article" date="2021" name="Science">
        <title>Hunting the eagle killer: A cyanobacterial neurotoxin causes vacuolar myelinopathy.</title>
        <authorList>
            <person name="Breinlinger S."/>
            <person name="Phillips T.J."/>
            <person name="Haram B.N."/>
            <person name="Mares J."/>
            <person name="Martinez Yerena J.A."/>
            <person name="Hrouzek P."/>
            <person name="Sobotka R."/>
            <person name="Henderson W.M."/>
            <person name="Schmieder P."/>
            <person name="Williams S.M."/>
            <person name="Lauderdale J.D."/>
            <person name="Wilde H.D."/>
            <person name="Gerrin W."/>
            <person name="Kust A."/>
            <person name="Washington J.W."/>
            <person name="Wagner C."/>
            <person name="Geier B."/>
            <person name="Liebeke M."/>
            <person name="Enke H."/>
            <person name="Niedermeyer T.H.J."/>
            <person name="Wilde S.B."/>
        </authorList>
    </citation>
    <scope>NUCLEOTIDE SEQUENCE [LARGE SCALE GENOMIC DNA]</scope>
    <source>
        <strain evidence="3">Thurmond2011</strain>
    </source>
</reference>
<feature type="chain" id="PRO_5043003976" evidence="1">
    <location>
        <begin position="24"/>
        <end position="177"/>
    </location>
</feature>
<evidence type="ECO:0000313" key="3">
    <source>
        <dbReference type="Proteomes" id="UP000667802"/>
    </source>
</evidence>
<accession>A0AAP5IBS6</accession>
<sequence>MKIHQGICVLVASVLTAGSIAVANRPVQAESINFTCEKNDNGTFTTFGITANGRREFINWTSEAFILAGYTPEKRCQQVTNRMNKYQASGERYLINGTMNNLPVICVTDKIGHGCTGLLYTLKPRDDGRKALHQLFRLNDENFKNDPRQEGKACRTYVDINAVINKAQKTAEVKCHS</sequence>
<keyword evidence="3" id="KW-1185">Reference proteome</keyword>
<organism evidence="2 3">
    <name type="scientific">Aetokthonos hydrillicola Thurmond2011</name>
    <dbReference type="NCBI Taxonomy" id="2712845"/>
    <lineage>
        <taxon>Bacteria</taxon>
        <taxon>Bacillati</taxon>
        <taxon>Cyanobacteriota</taxon>
        <taxon>Cyanophyceae</taxon>
        <taxon>Nostocales</taxon>
        <taxon>Hapalosiphonaceae</taxon>
        <taxon>Aetokthonos</taxon>
    </lineage>
</organism>
<dbReference type="AlphaFoldDB" id="A0AAP5IBS6"/>
<name>A0AAP5IBS6_9CYAN</name>
<evidence type="ECO:0000313" key="2">
    <source>
        <dbReference type="EMBL" id="MDR9896818.1"/>
    </source>
</evidence>
<comment type="caution">
    <text evidence="2">The sequence shown here is derived from an EMBL/GenBank/DDBJ whole genome shotgun (WGS) entry which is preliminary data.</text>
</comment>
<dbReference type="EMBL" id="JAALHA020000009">
    <property type="protein sequence ID" value="MDR9896818.1"/>
    <property type="molecule type" value="Genomic_DNA"/>
</dbReference>
<gene>
    <name evidence="2" type="ORF">G7B40_019940</name>
</gene>
<protein>
    <submittedName>
        <fullName evidence="2">COP23 domain-containing protein</fullName>
    </submittedName>
</protein>
<keyword evidence="1" id="KW-0732">Signal</keyword>